<keyword evidence="8" id="KW-0443">Lipid metabolism</keyword>
<evidence type="ECO:0000256" key="7">
    <source>
        <dbReference type="ARBA" id="ARBA00022989"/>
    </source>
</evidence>
<dbReference type="CDD" id="cd09154">
    <property type="entry name" value="PLDc_SMU_988_like_1"/>
    <property type="match status" value="1"/>
</dbReference>
<keyword evidence="6" id="KW-0677">Repeat</keyword>
<reference evidence="15 16" key="1">
    <citation type="submission" date="2016-10" db="EMBL/GenBank/DDBJ databases">
        <authorList>
            <person name="de Groot N.N."/>
        </authorList>
    </citation>
    <scope>NUCLEOTIDE SEQUENCE [LARGE SCALE GENOMIC DNA]</scope>
    <source>
        <strain evidence="15 16">YAD2003</strain>
    </source>
</reference>
<evidence type="ECO:0000313" key="16">
    <source>
        <dbReference type="Proteomes" id="UP000183190"/>
    </source>
</evidence>
<evidence type="ECO:0000256" key="9">
    <source>
        <dbReference type="ARBA" id="ARBA00023136"/>
    </source>
</evidence>
<proteinExistence type="predicted"/>
<dbReference type="Pfam" id="PF13091">
    <property type="entry name" value="PLDc_2"/>
    <property type="match status" value="2"/>
</dbReference>
<feature type="domain" description="PLD phosphodiesterase" evidence="14">
    <location>
        <begin position="244"/>
        <end position="271"/>
    </location>
</feature>
<keyword evidence="3" id="KW-0444">Lipid biosynthesis</keyword>
<evidence type="ECO:0000256" key="2">
    <source>
        <dbReference type="ARBA" id="ARBA00022475"/>
    </source>
</evidence>
<evidence type="ECO:0000256" key="4">
    <source>
        <dbReference type="ARBA" id="ARBA00022679"/>
    </source>
</evidence>
<dbReference type="SUPFAM" id="SSF56024">
    <property type="entry name" value="Phospholipase D/nuclease"/>
    <property type="match status" value="2"/>
</dbReference>
<name>A0A1H6I328_RUMFL</name>
<dbReference type="GO" id="GO:0008808">
    <property type="term" value="F:cardiolipin synthase activity"/>
    <property type="evidence" value="ECO:0007669"/>
    <property type="project" value="UniProtKB-UniRule"/>
</dbReference>
<dbReference type="AlphaFoldDB" id="A0A1H6I328"/>
<keyword evidence="11" id="KW-1208">Phospholipid metabolism</keyword>
<dbReference type="PROSITE" id="PS50035">
    <property type="entry name" value="PLD"/>
    <property type="match status" value="2"/>
</dbReference>
<evidence type="ECO:0000259" key="14">
    <source>
        <dbReference type="PROSITE" id="PS50035"/>
    </source>
</evidence>
<keyword evidence="7 13" id="KW-1133">Transmembrane helix</keyword>
<feature type="transmembrane region" description="Helical" evidence="13">
    <location>
        <begin position="68"/>
        <end position="88"/>
    </location>
</feature>
<dbReference type="RefSeq" id="WP_074714256.1">
    <property type="nucleotide sequence ID" value="NZ_FNWV01000001.1"/>
</dbReference>
<keyword evidence="10" id="KW-0594">Phospholipid biosynthesis</keyword>
<organism evidence="15 16">
    <name type="scientific">Ruminococcus flavefaciens</name>
    <dbReference type="NCBI Taxonomy" id="1265"/>
    <lineage>
        <taxon>Bacteria</taxon>
        <taxon>Bacillati</taxon>
        <taxon>Bacillota</taxon>
        <taxon>Clostridia</taxon>
        <taxon>Eubacteriales</taxon>
        <taxon>Oscillospiraceae</taxon>
        <taxon>Ruminococcus</taxon>
    </lineage>
</organism>
<dbReference type="GO" id="GO:0005886">
    <property type="term" value="C:plasma membrane"/>
    <property type="evidence" value="ECO:0007669"/>
    <property type="project" value="UniProtKB-SubCell"/>
</dbReference>
<evidence type="ECO:0000256" key="11">
    <source>
        <dbReference type="ARBA" id="ARBA00023264"/>
    </source>
</evidence>
<feature type="transmembrane region" description="Helical" evidence="13">
    <location>
        <begin position="12"/>
        <end position="33"/>
    </location>
</feature>
<dbReference type="EMBL" id="FNWV01000001">
    <property type="protein sequence ID" value="SEH40705.1"/>
    <property type="molecule type" value="Genomic_DNA"/>
</dbReference>
<keyword evidence="5 13" id="KW-0812">Transmembrane</keyword>
<evidence type="ECO:0000256" key="8">
    <source>
        <dbReference type="ARBA" id="ARBA00023098"/>
    </source>
</evidence>
<evidence type="ECO:0000256" key="12">
    <source>
        <dbReference type="NCBIfam" id="TIGR04265"/>
    </source>
</evidence>
<feature type="domain" description="PLD phosphodiesterase" evidence="14">
    <location>
        <begin position="423"/>
        <end position="450"/>
    </location>
</feature>
<keyword evidence="4" id="KW-0808">Transferase</keyword>
<evidence type="ECO:0000256" key="10">
    <source>
        <dbReference type="ARBA" id="ARBA00023209"/>
    </source>
</evidence>
<accession>A0A1H6I328</accession>
<evidence type="ECO:0000313" key="15">
    <source>
        <dbReference type="EMBL" id="SEH40705.1"/>
    </source>
</evidence>
<dbReference type="InterPro" id="IPR027379">
    <property type="entry name" value="CLS_N"/>
</dbReference>
<evidence type="ECO:0000256" key="3">
    <source>
        <dbReference type="ARBA" id="ARBA00022516"/>
    </source>
</evidence>
<dbReference type="InterPro" id="IPR022924">
    <property type="entry name" value="Cardiolipin_synthase"/>
</dbReference>
<dbReference type="Proteomes" id="UP000183190">
    <property type="component" value="Unassembled WGS sequence"/>
</dbReference>
<evidence type="ECO:0000256" key="5">
    <source>
        <dbReference type="ARBA" id="ARBA00022692"/>
    </source>
</evidence>
<dbReference type="Pfam" id="PF13396">
    <property type="entry name" value="PLDc_N"/>
    <property type="match status" value="1"/>
</dbReference>
<dbReference type="OrthoDB" id="9762009at2"/>
<comment type="subcellular location">
    <subcellularLocation>
        <location evidence="1">Cell membrane</location>
        <topology evidence="1">Multi-pass membrane protein</topology>
    </subcellularLocation>
</comment>
<evidence type="ECO:0000256" key="6">
    <source>
        <dbReference type="ARBA" id="ARBA00022737"/>
    </source>
</evidence>
<evidence type="ECO:0000256" key="1">
    <source>
        <dbReference type="ARBA" id="ARBA00004651"/>
    </source>
</evidence>
<dbReference type="NCBIfam" id="TIGR04265">
    <property type="entry name" value="bac_cardiolipin"/>
    <property type="match status" value="1"/>
</dbReference>
<keyword evidence="2" id="KW-1003">Cell membrane</keyword>
<dbReference type="InterPro" id="IPR001736">
    <property type="entry name" value="PLipase_D/transphosphatidylase"/>
</dbReference>
<gene>
    <name evidence="15" type="ORF">SAMN02910265_00443</name>
</gene>
<dbReference type="GO" id="GO:0032049">
    <property type="term" value="P:cardiolipin biosynthetic process"/>
    <property type="evidence" value="ECO:0007669"/>
    <property type="project" value="UniProtKB-UniRule"/>
</dbReference>
<dbReference type="Gene3D" id="3.30.870.10">
    <property type="entry name" value="Endonuclease Chain A"/>
    <property type="match status" value="2"/>
</dbReference>
<evidence type="ECO:0000256" key="13">
    <source>
        <dbReference type="SAM" id="Phobius"/>
    </source>
</evidence>
<dbReference type="EC" id="2.7.8.-" evidence="12"/>
<dbReference type="InterPro" id="IPR025202">
    <property type="entry name" value="PLD-like_dom"/>
</dbReference>
<dbReference type="PANTHER" id="PTHR21248:SF22">
    <property type="entry name" value="PHOSPHOLIPASE D"/>
    <property type="match status" value="1"/>
</dbReference>
<dbReference type="CDD" id="cd09160">
    <property type="entry name" value="PLDc_SMU_988_like_2"/>
    <property type="match status" value="1"/>
</dbReference>
<dbReference type="SMART" id="SM00155">
    <property type="entry name" value="PLDc"/>
    <property type="match status" value="2"/>
</dbReference>
<keyword evidence="9 13" id="KW-0472">Membrane</keyword>
<sequence>MKIKKLLSSILSTNAAFVILLLFQIAFLMLAVASLGTRFYFVYFILIILDIILAIYITNKNEPIAYRFAWIVIISIFPLMGGISYLFIKLSQQFPKSLDMRNQVQTKELLVQDNDIMNELSAMCPDALNLARYVSDYGMYPVYRNLNAEYFPLGEVQFERLVEEIESAKHFIFLEFFIITEGYMFDTLSELLIKKAAEGLDVRLMYDGIGTGMLNSVKPFRNLADQGIKCKVFNPFRPMISSVQNNRDHRKIVIIDGHTAFNGGTNIADEYINRKERFGHWKDTGIMIRGQAVWNYTVMFLQLWEKAENSELQKFSPQIPPYLSMLKDDGFVQPFSDSPLDEEPVGKRVYLELINNAREYVCITTPYLILDEEMTNALGFAAKKGVDVRIITPHIPDKWYVHMIAWNNYAQLTALGVKIYEYTPGFIHAKTCVADGKTALIGTINFDYRSFYLHFECGSVLYECSVIKEMVRDFNETAELSQLITMEDCNSRSVFKKIAGAILNMFAPLL</sequence>
<dbReference type="PANTHER" id="PTHR21248">
    <property type="entry name" value="CARDIOLIPIN SYNTHASE"/>
    <property type="match status" value="1"/>
</dbReference>
<feature type="transmembrane region" description="Helical" evidence="13">
    <location>
        <begin position="39"/>
        <end position="56"/>
    </location>
</feature>
<protein>
    <recommendedName>
        <fullName evidence="12">Cardiolipin synthase</fullName>
        <ecNumber evidence="12">2.7.8.-</ecNumber>
    </recommendedName>
</protein>